<feature type="region of interest" description="Disordered" evidence="7">
    <location>
        <begin position="63"/>
        <end position="103"/>
    </location>
</feature>
<dbReference type="GO" id="GO:0045296">
    <property type="term" value="F:cadherin binding"/>
    <property type="evidence" value="ECO:0000318"/>
    <property type="project" value="GO_Central"/>
</dbReference>
<dbReference type="HOGENOM" id="CLU_009111_1_0_1"/>
<evidence type="ECO:0000313" key="8">
    <source>
        <dbReference type="Ensembl" id="ENSCINP00000019142.3"/>
    </source>
</evidence>
<dbReference type="RefSeq" id="XP_002131658.1">
    <property type="nucleotide sequence ID" value="XM_002131622.5"/>
</dbReference>
<dbReference type="GO" id="GO:0005912">
    <property type="term" value="C:adherens junction"/>
    <property type="evidence" value="ECO:0000318"/>
    <property type="project" value="GO_Central"/>
</dbReference>
<dbReference type="GO" id="GO:0098609">
    <property type="term" value="P:cell-cell adhesion"/>
    <property type="evidence" value="ECO:0000318"/>
    <property type="project" value="GO_Central"/>
</dbReference>
<dbReference type="KEGG" id="cin:100178377"/>
<feature type="compositionally biased region" description="Basic and acidic residues" evidence="7">
    <location>
        <begin position="223"/>
        <end position="266"/>
    </location>
</feature>
<dbReference type="Ensembl" id="ENSCINT00000019142.3">
    <property type="protein sequence ID" value="ENSCINP00000019142.3"/>
    <property type="gene ID" value="ENSCING00000009410.3"/>
</dbReference>
<dbReference type="InterPro" id="IPR028435">
    <property type="entry name" value="Plakophilin/d_Catenin"/>
</dbReference>
<dbReference type="InParanoid" id="F6TM19"/>
<feature type="compositionally biased region" description="Basic and acidic residues" evidence="7">
    <location>
        <begin position="131"/>
        <end position="141"/>
    </location>
</feature>
<reference evidence="8" key="3">
    <citation type="submission" date="2025-08" db="UniProtKB">
        <authorList>
            <consortium name="Ensembl"/>
        </authorList>
    </citation>
    <scope>IDENTIFICATION</scope>
</reference>
<keyword evidence="9" id="KW-1185">Reference proteome</keyword>
<feature type="compositionally biased region" description="Polar residues" evidence="7">
    <location>
        <begin position="92"/>
        <end position="102"/>
    </location>
</feature>
<dbReference type="SMART" id="SM00185">
    <property type="entry name" value="ARM"/>
    <property type="match status" value="6"/>
</dbReference>
<evidence type="ECO:0000256" key="6">
    <source>
        <dbReference type="PROSITE-ProRule" id="PRU00259"/>
    </source>
</evidence>
<feature type="region of interest" description="Disordered" evidence="7">
    <location>
        <begin position="798"/>
        <end position="869"/>
    </location>
</feature>
<dbReference type="SUPFAM" id="SSF48371">
    <property type="entry name" value="ARM repeat"/>
    <property type="match status" value="1"/>
</dbReference>
<keyword evidence="5" id="KW-0965">Cell junction</keyword>
<sequence length="869" mass="96669">MSASLDTRNLLHRNGSLSESSDEQIMDEDSAASILASVREQEDQFAKLTKEIEQERRTVANQLNNDHYGSQNDMEYTESMNSDGYYDGQPSEYETFSRSENFSDPMEETEVLIGDDGVAKTVTKRVVTKTVTERRVRHVEEQGSLPRNNHNGSGPRHMSERSIPDNYDSMNRNHPGKLHSPHYGDETSNLLRSSASSSSASDDRGGKPSGYEYPSKQSFGSNDEVRKLAPEKFQPEEYGLEDDRRSTDDENDEYRGLEPNSYRERGSVSSGSSDQRYGNNIDDDMPVAAPRSVAKPTAGRAPLARQEAGSRGSLDRLGSNWHTPTLEEVIKMLTYNLPIVQQNAAAYIQHLCFNDDKLKADVRKLGGIPALVRLLDNPSSEVELNACGALRNLSYGSKNDKNKVEIKNCEGVPAVVRLIRAAKNIDTKEQATGTLWNLSALPELKGQVLELGLEPLTNLIIAPYADVVSQQDGKPKEVEMVDVFTNAVGTVRNLSSYDNIENRKRLRDCPNLVFSLFSVLRANIENGDIQNKATENCVCVLRNLTFQLQREVQQADTQLYMLDQPKDSNDAAETSCFGKKKDKPVEVVDQVPADDPDASGTSLLWQPEASRIYVALLAESQKRDELTEAALGALQNLTSGTWQWAVYARVVVRKEKALPVVIDRLRTDRDQIVRSGTTTLTNLAEDVKNKELIGKFAMKDLVYKLPGGSDPNVRLSDTTTIAVLNTIRKLVEKSPENTRNLRDAAGIERITTINNSRDSSRFHDKVVKAAGQLLKAIWANKEVRSLLKKDGWNKVHFTPTVPVNTLPRTSHQATSEPYERPTSSPNPPSTGGRRAQRSTSQSNEDIQMTTPGVTLTDTNRRKEPANSWV</sequence>
<dbReference type="InterPro" id="IPR016024">
    <property type="entry name" value="ARM-type_fold"/>
</dbReference>
<comment type="subcellular location">
    <subcellularLocation>
        <location evidence="1">Cell junction</location>
    </subcellularLocation>
</comment>
<proteinExistence type="inferred from homology"/>
<dbReference type="GO" id="GO:0005737">
    <property type="term" value="C:cytoplasm"/>
    <property type="evidence" value="ECO:0000318"/>
    <property type="project" value="GO_Central"/>
</dbReference>
<evidence type="ECO:0000256" key="4">
    <source>
        <dbReference type="ARBA" id="ARBA00022889"/>
    </source>
</evidence>
<evidence type="ECO:0000256" key="5">
    <source>
        <dbReference type="ARBA" id="ARBA00022949"/>
    </source>
</evidence>
<dbReference type="STRING" id="7719.ENSCINP00000019142"/>
<dbReference type="GO" id="GO:0005634">
    <property type="term" value="C:nucleus"/>
    <property type="evidence" value="ECO:0000318"/>
    <property type="project" value="GO_Central"/>
</dbReference>
<accession>F6TM19</accession>
<dbReference type="Pfam" id="PF00514">
    <property type="entry name" value="Arm"/>
    <property type="match status" value="2"/>
</dbReference>
<accession>A0A1W2WIE7</accession>
<feature type="repeat" description="ARM" evidence="6">
    <location>
        <begin position="366"/>
        <end position="401"/>
    </location>
</feature>
<dbReference type="GeneTree" id="ENSGT00940000166712"/>
<feature type="repeat" description="ARM" evidence="6">
    <location>
        <begin position="608"/>
        <end position="638"/>
    </location>
</feature>
<name>F6TM19_CIOIN</name>
<dbReference type="InterPro" id="IPR011989">
    <property type="entry name" value="ARM-like"/>
</dbReference>
<feature type="region of interest" description="Disordered" evidence="7">
    <location>
        <begin position="125"/>
        <end position="316"/>
    </location>
</feature>
<dbReference type="FunCoup" id="F6TM19">
    <property type="interactions" value="8"/>
</dbReference>
<feature type="compositionally biased region" description="Polar residues" evidence="7">
    <location>
        <begin position="837"/>
        <end position="857"/>
    </location>
</feature>
<dbReference type="GeneID" id="100178377"/>
<feature type="compositionally biased region" description="Basic and acidic residues" evidence="7">
    <location>
        <begin position="858"/>
        <end position="869"/>
    </location>
</feature>
<dbReference type="InterPro" id="IPR000225">
    <property type="entry name" value="Armadillo"/>
</dbReference>
<keyword evidence="4" id="KW-0130">Cell adhesion</keyword>
<evidence type="ECO:0000256" key="7">
    <source>
        <dbReference type="SAM" id="MobiDB-lite"/>
    </source>
</evidence>
<reference evidence="8" key="2">
    <citation type="journal article" date="2008" name="Genome Biol.">
        <title>Improved genome assembly and evidence-based global gene model set for the chordate Ciona intestinalis: new insight into intron and operon populations.</title>
        <authorList>
            <person name="Satou Y."/>
            <person name="Mineta K."/>
            <person name="Ogasawara M."/>
            <person name="Sasakura Y."/>
            <person name="Shoguchi E."/>
            <person name="Ueno K."/>
            <person name="Yamada L."/>
            <person name="Matsumoto J."/>
            <person name="Wasserscheid J."/>
            <person name="Dewar K."/>
            <person name="Wiley G.B."/>
            <person name="Macmil S.L."/>
            <person name="Roe B.A."/>
            <person name="Zeller R.W."/>
            <person name="Hastings K.E."/>
            <person name="Lemaire P."/>
            <person name="Lindquist E."/>
            <person name="Endo T."/>
            <person name="Hotta K."/>
            <person name="Inaba K."/>
        </authorList>
    </citation>
    <scope>NUCLEOTIDE SEQUENCE [LARGE SCALE GENOMIC DNA]</scope>
    <source>
        <strain evidence="8">wild type</strain>
    </source>
</reference>
<dbReference type="Gene3D" id="1.25.10.10">
    <property type="entry name" value="Leucine-rich Repeat Variant"/>
    <property type="match status" value="1"/>
</dbReference>
<keyword evidence="3" id="KW-0677">Repeat</keyword>
<evidence type="ECO:0000256" key="3">
    <source>
        <dbReference type="ARBA" id="ARBA00022737"/>
    </source>
</evidence>
<reference evidence="8" key="4">
    <citation type="submission" date="2025-09" db="UniProtKB">
        <authorList>
            <consortium name="Ensembl"/>
        </authorList>
    </citation>
    <scope>IDENTIFICATION</scope>
</reference>
<evidence type="ECO:0000256" key="2">
    <source>
        <dbReference type="ARBA" id="ARBA00005462"/>
    </source>
</evidence>
<dbReference type="Proteomes" id="UP000008144">
    <property type="component" value="Chromosome 12"/>
</dbReference>
<dbReference type="OrthoDB" id="3245100at2759"/>
<protein>
    <submittedName>
        <fullName evidence="8">Catenin delta-1</fullName>
    </submittedName>
</protein>
<dbReference type="GO" id="GO:0005886">
    <property type="term" value="C:plasma membrane"/>
    <property type="evidence" value="ECO:0000318"/>
    <property type="project" value="GO_Central"/>
</dbReference>
<feature type="compositionally biased region" description="Polar residues" evidence="7">
    <location>
        <begin position="63"/>
        <end position="82"/>
    </location>
</feature>
<feature type="compositionally biased region" description="Polar residues" evidence="7">
    <location>
        <begin position="801"/>
        <end position="815"/>
    </location>
</feature>
<dbReference type="PROSITE" id="PS50176">
    <property type="entry name" value="ARM_REPEAT"/>
    <property type="match status" value="3"/>
</dbReference>
<feature type="compositionally biased region" description="Polar residues" evidence="7">
    <location>
        <begin position="267"/>
        <end position="278"/>
    </location>
</feature>
<comment type="similarity">
    <text evidence="2">Belongs to the beta-catenin family.</text>
</comment>
<dbReference type="PANTHER" id="PTHR10372">
    <property type="entry name" value="PLAKOPHILLIN-RELATED"/>
    <property type="match status" value="1"/>
</dbReference>
<evidence type="ECO:0000256" key="1">
    <source>
        <dbReference type="ARBA" id="ARBA00004282"/>
    </source>
</evidence>
<dbReference type="AlphaFoldDB" id="F6TM19"/>
<dbReference type="PANTHER" id="PTHR10372:SF27">
    <property type="entry name" value="ADHERENS JUNCTION PROTEIN P120"/>
    <property type="match status" value="1"/>
</dbReference>
<reference evidence="9" key="1">
    <citation type="journal article" date="2002" name="Science">
        <title>The draft genome of Ciona intestinalis: insights into chordate and vertebrate origins.</title>
        <authorList>
            <person name="Dehal P."/>
            <person name="Satou Y."/>
            <person name="Campbell R.K."/>
            <person name="Chapman J."/>
            <person name="Degnan B."/>
            <person name="De Tomaso A."/>
            <person name="Davidson B."/>
            <person name="Di Gregorio A."/>
            <person name="Gelpke M."/>
            <person name="Goodstein D.M."/>
            <person name="Harafuji N."/>
            <person name="Hastings K.E."/>
            <person name="Ho I."/>
            <person name="Hotta K."/>
            <person name="Huang W."/>
            <person name="Kawashima T."/>
            <person name="Lemaire P."/>
            <person name="Martinez D."/>
            <person name="Meinertzhagen I.A."/>
            <person name="Necula S."/>
            <person name="Nonaka M."/>
            <person name="Putnam N."/>
            <person name="Rash S."/>
            <person name="Saiga H."/>
            <person name="Satake M."/>
            <person name="Terry A."/>
            <person name="Yamada L."/>
            <person name="Wang H.G."/>
            <person name="Awazu S."/>
            <person name="Azumi K."/>
            <person name="Boore J."/>
            <person name="Branno M."/>
            <person name="Chin-Bow S."/>
            <person name="DeSantis R."/>
            <person name="Doyle S."/>
            <person name="Francino P."/>
            <person name="Keys D.N."/>
            <person name="Haga S."/>
            <person name="Hayashi H."/>
            <person name="Hino K."/>
            <person name="Imai K.S."/>
            <person name="Inaba K."/>
            <person name="Kano S."/>
            <person name="Kobayashi K."/>
            <person name="Kobayashi M."/>
            <person name="Lee B.I."/>
            <person name="Makabe K.W."/>
            <person name="Manohar C."/>
            <person name="Matassi G."/>
            <person name="Medina M."/>
            <person name="Mochizuki Y."/>
            <person name="Mount S."/>
            <person name="Morishita T."/>
            <person name="Miura S."/>
            <person name="Nakayama A."/>
            <person name="Nishizaka S."/>
            <person name="Nomoto H."/>
            <person name="Ohta F."/>
            <person name="Oishi K."/>
            <person name="Rigoutsos I."/>
            <person name="Sano M."/>
            <person name="Sasaki A."/>
            <person name="Sasakura Y."/>
            <person name="Shoguchi E."/>
            <person name="Shin-i T."/>
            <person name="Spagnuolo A."/>
            <person name="Stainier D."/>
            <person name="Suzuki M.M."/>
            <person name="Tassy O."/>
            <person name="Takatori N."/>
            <person name="Tokuoka M."/>
            <person name="Yagi K."/>
            <person name="Yoshizaki F."/>
            <person name="Wada S."/>
            <person name="Zhang C."/>
            <person name="Hyatt P.D."/>
            <person name="Larimer F."/>
            <person name="Detter C."/>
            <person name="Doggett N."/>
            <person name="Glavina T."/>
            <person name="Hawkins T."/>
            <person name="Richardson P."/>
            <person name="Lucas S."/>
            <person name="Kohara Y."/>
            <person name="Levine M."/>
            <person name="Satoh N."/>
            <person name="Rokhsar D.S."/>
        </authorList>
    </citation>
    <scope>NUCLEOTIDE SEQUENCE [LARGE SCALE GENOMIC DNA]</scope>
</reference>
<feature type="region of interest" description="Disordered" evidence="7">
    <location>
        <begin position="1"/>
        <end position="25"/>
    </location>
</feature>
<dbReference type="OMA" id="RTSPARX"/>
<dbReference type="EMBL" id="EAAA01001038">
    <property type="status" value="NOT_ANNOTATED_CDS"/>
    <property type="molecule type" value="Genomic_DNA"/>
</dbReference>
<feature type="repeat" description="ARM" evidence="6">
    <location>
        <begin position="410"/>
        <end position="439"/>
    </location>
</feature>
<gene>
    <name evidence="8" type="primary">LOC100178377</name>
</gene>
<evidence type="ECO:0000313" key="9">
    <source>
        <dbReference type="Proteomes" id="UP000008144"/>
    </source>
</evidence>
<organism evidence="8 9">
    <name type="scientific">Ciona intestinalis</name>
    <name type="common">Transparent sea squirt</name>
    <name type="synonym">Ascidia intestinalis</name>
    <dbReference type="NCBI Taxonomy" id="7719"/>
    <lineage>
        <taxon>Eukaryota</taxon>
        <taxon>Metazoa</taxon>
        <taxon>Chordata</taxon>
        <taxon>Tunicata</taxon>
        <taxon>Ascidiacea</taxon>
        <taxon>Phlebobranchia</taxon>
        <taxon>Cionidae</taxon>
        <taxon>Ciona</taxon>
    </lineage>
</organism>